<dbReference type="EMBL" id="JBHRTN010000018">
    <property type="protein sequence ID" value="MFC3126497.1"/>
    <property type="molecule type" value="Genomic_DNA"/>
</dbReference>
<dbReference type="Proteomes" id="UP001595593">
    <property type="component" value="Unassembled WGS sequence"/>
</dbReference>
<evidence type="ECO:0000313" key="3">
    <source>
        <dbReference type="EMBL" id="MFC3126497.1"/>
    </source>
</evidence>
<keyword evidence="4" id="KW-1185">Reference proteome</keyword>
<feature type="compositionally biased region" description="Basic and acidic residues" evidence="1">
    <location>
        <begin position="71"/>
        <end position="82"/>
    </location>
</feature>
<evidence type="ECO:0000256" key="2">
    <source>
        <dbReference type="SAM" id="SignalP"/>
    </source>
</evidence>
<comment type="caution">
    <text evidence="3">The sequence shown here is derived from an EMBL/GenBank/DDBJ whole genome shotgun (WGS) entry which is preliminary data.</text>
</comment>
<keyword evidence="2" id="KW-0732">Signal</keyword>
<evidence type="ECO:0000256" key="1">
    <source>
        <dbReference type="SAM" id="MobiDB-lite"/>
    </source>
</evidence>
<name>A0ABV7G1C6_9PROT</name>
<feature type="chain" id="PRO_5047420416" evidence="2">
    <location>
        <begin position="21"/>
        <end position="107"/>
    </location>
</feature>
<sequence length="107" mass="10488">MRPFLPTALLAAGLAGSALAQAPSNPSSPAPGALTGETHSIPAQPGQQNGSGSGPAPAAVDAPGSGNGQRVDSEFQELKVGPDGRAPLTHPREALRPGSRAPSQPPG</sequence>
<feature type="region of interest" description="Disordered" evidence="1">
    <location>
        <begin position="19"/>
        <end position="107"/>
    </location>
</feature>
<accession>A0ABV7G1C6</accession>
<dbReference type="RefSeq" id="WP_379597862.1">
    <property type="nucleotide sequence ID" value="NZ_JBHRTN010000018.1"/>
</dbReference>
<feature type="signal peptide" evidence="2">
    <location>
        <begin position="1"/>
        <end position="20"/>
    </location>
</feature>
<proteinExistence type="predicted"/>
<feature type="compositionally biased region" description="Low complexity" evidence="1">
    <location>
        <begin position="42"/>
        <end position="57"/>
    </location>
</feature>
<gene>
    <name evidence="3" type="ORF">ACFOD4_15645</name>
</gene>
<protein>
    <submittedName>
        <fullName evidence="3">Uncharacterized protein</fullName>
    </submittedName>
</protein>
<feature type="compositionally biased region" description="Low complexity" evidence="1">
    <location>
        <begin position="19"/>
        <end position="31"/>
    </location>
</feature>
<organism evidence="3 4">
    <name type="scientific">Teichococcus globiformis</name>
    <dbReference type="NCBI Taxonomy" id="2307229"/>
    <lineage>
        <taxon>Bacteria</taxon>
        <taxon>Pseudomonadati</taxon>
        <taxon>Pseudomonadota</taxon>
        <taxon>Alphaproteobacteria</taxon>
        <taxon>Acetobacterales</taxon>
        <taxon>Roseomonadaceae</taxon>
        <taxon>Roseomonas</taxon>
    </lineage>
</organism>
<reference evidence="4" key="1">
    <citation type="journal article" date="2019" name="Int. J. Syst. Evol. Microbiol.">
        <title>The Global Catalogue of Microorganisms (GCM) 10K type strain sequencing project: providing services to taxonomists for standard genome sequencing and annotation.</title>
        <authorList>
            <consortium name="The Broad Institute Genomics Platform"/>
            <consortium name="The Broad Institute Genome Sequencing Center for Infectious Disease"/>
            <person name="Wu L."/>
            <person name="Ma J."/>
        </authorList>
    </citation>
    <scope>NUCLEOTIDE SEQUENCE [LARGE SCALE GENOMIC DNA]</scope>
    <source>
        <strain evidence="4">KCTC 52094</strain>
    </source>
</reference>
<evidence type="ECO:0000313" key="4">
    <source>
        <dbReference type="Proteomes" id="UP001595593"/>
    </source>
</evidence>